<keyword evidence="1" id="KW-0812">Transmembrane</keyword>
<comment type="caution">
    <text evidence="2">The sequence shown here is derived from an EMBL/GenBank/DDBJ whole genome shotgun (WGS) entry which is preliminary data.</text>
</comment>
<proteinExistence type="predicted"/>
<organism evidence="2 3">
    <name type="scientific">Lactococcus nasutitermitis</name>
    <dbReference type="NCBI Taxonomy" id="1652957"/>
    <lineage>
        <taxon>Bacteria</taxon>
        <taxon>Bacillati</taxon>
        <taxon>Bacillota</taxon>
        <taxon>Bacilli</taxon>
        <taxon>Lactobacillales</taxon>
        <taxon>Streptococcaceae</taxon>
        <taxon>Lactococcus</taxon>
    </lineage>
</organism>
<gene>
    <name evidence="2" type="ORF">ACFO26_01605</name>
</gene>
<accession>A0ABV9JDP4</accession>
<dbReference type="RefSeq" id="WP_213534110.1">
    <property type="nucleotide sequence ID" value="NZ_BOVQ01000003.1"/>
</dbReference>
<evidence type="ECO:0000313" key="2">
    <source>
        <dbReference type="EMBL" id="MFC4651605.1"/>
    </source>
</evidence>
<dbReference type="Proteomes" id="UP001595987">
    <property type="component" value="Unassembled WGS sequence"/>
</dbReference>
<feature type="transmembrane region" description="Helical" evidence="1">
    <location>
        <begin position="32"/>
        <end position="54"/>
    </location>
</feature>
<reference evidence="3" key="1">
    <citation type="journal article" date="2019" name="Int. J. Syst. Evol. Microbiol.">
        <title>The Global Catalogue of Microorganisms (GCM) 10K type strain sequencing project: providing services to taxonomists for standard genome sequencing and annotation.</title>
        <authorList>
            <consortium name="The Broad Institute Genomics Platform"/>
            <consortium name="The Broad Institute Genome Sequencing Center for Infectious Disease"/>
            <person name="Wu L."/>
            <person name="Ma J."/>
        </authorList>
    </citation>
    <scope>NUCLEOTIDE SEQUENCE [LARGE SCALE GENOMIC DNA]</scope>
    <source>
        <strain evidence="3">CCUG 63287</strain>
    </source>
</reference>
<evidence type="ECO:0000313" key="3">
    <source>
        <dbReference type="Proteomes" id="UP001595987"/>
    </source>
</evidence>
<evidence type="ECO:0008006" key="4">
    <source>
        <dbReference type="Google" id="ProtNLM"/>
    </source>
</evidence>
<keyword evidence="1" id="KW-0472">Membrane</keyword>
<keyword evidence="3" id="KW-1185">Reference proteome</keyword>
<protein>
    <recommendedName>
        <fullName evidence="4">DUF4044 domain-containing protein</fullName>
    </recommendedName>
</protein>
<dbReference type="EMBL" id="JBHSGD010000001">
    <property type="protein sequence ID" value="MFC4651605.1"/>
    <property type="molecule type" value="Genomic_DNA"/>
</dbReference>
<name>A0ABV9JDP4_9LACT</name>
<evidence type="ECO:0000256" key="1">
    <source>
        <dbReference type="SAM" id="Phobius"/>
    </source>
</evidence>
<sequence length="64" mass="7305">MNPIKKLFNFYVRLYVSEDVENGKPRIGIKRLLFLGINLFFLGMMGLIIIYVVIKIMGTLLGGL</sequence>
<keyword evidence="1" id="KW-1133">Transmembrane helix</keyword>